<dbReference type="AlphaFoldDB" id="A0A9D2IVW3"/>
<proteinExistence type="predicted"/>
<reference evidence="1" key="2">
    <citation type="submission" date="2021-04" db="EMBL/GenBank/DDBJ databases">
        <authorList>
            <person name="Gilroy R."/>
        </authorList>
    </citation>
    <scope>NUCLEOTIDE SEQUENCE</scope>
    <source>
        <strain evidence="1">CHK33-5263</strain>
    </source>
</reference>
<protein>
    <submittedName>
        <fullName evidence="1">Uncharacterized protein</fullName>
    </submittedName>
</protein>
<evidence type="ECO:0000313" key="1">
    <source>
        <dbReference type="EMBL" id="HIZ25156.1"/>
    </source>
</evidence>
<dbReference type="EMBL" id="DXBS01000126">
    <property type="protein sequence ID" value="HIZ25156.1"/>
    <property type="molecule type" value="Genomic_DNA"/>
</dbReference>
<gene>
    <name evidence="1" type="ORF">H9812_06785</name>
</gene>
<evidence type="ECO:0000313" key="2">
    <source>
        <dbReference type="Proteomes" id="UP000824044"/>
    </source>
</evidence>
<reference evidence="1" key="1">
    <citation type="journal article" date="2021" name="PeerJ">
        <title>Extensive microbial diversity within the chicken gut microbiome revealed by metagenomics and culture.</title>
        <authorList>
            <person name="Gilroy R."/>
            <person name="Ravi A."/>
            <person name="Getino M."/>
            <person name="Pursley I."/>
            <person name="Horton D.L."/>
            <person name="Alikhan N.F."/>
            <person name="Baker D."/>
            <person name="Gharbi K."/>
            <person name="Hall N."/>
            <person name="Watson M."/>
            <person name="Adriaenssens E.M."/>
            <person name="Foster-Nyarko E."/>
            <person name="Jarju S."/>
            <person name="Secka A."/>
            <person name="Antonio M."/>
            <person name="Oren A."/>
            <person name="Chaudhuri R.R."/>
            <person name="La Ragione R."/>
            <person name="Hildebrand F."/>
            <person name="Pallen M.J."/>
        </authorList>
    </citation>
    <scope>NUCLEOTIDE SEQUENCE</scope>
    <source>
        <strain evidence="1">CHK33-5263</strain>
    </source>
</reference>
<dbReference type="Proteomes" id="UP000824044">
    <property type="component" value="Unassembled WGS sequence"/>
</dbReference>
<name>A0A9D2IVW3_9FIRM</name>
<organism evidence="1 2">
    <name type="scientific">Candidatus Gallimonas intestinigallinarum</name>
    <dbReference type="NCBI Taxonomy" id="2838604"/>
    <lineage>
        <taxon>Bacteria</taxon>
        <taxon>Bacillati</taxon>
        <taxon>Bacillota</taxon>
        <taxon>Clostridia</taxon>
        <taxon>Candidatus Gallimonas</taxon>
    </lineage>
</organism>
<accession>A0A9D2IVW3</accession>
<comment type="caution">
    <text evidence="1">The sequence shown here is derived from an EMBL/GenBank/DDBJ whole genome shotgun (WGS) entry which is preliminary data.</text>
</comment>
<sequence length="80" mass="9057">MTCFTALVLLLRRPIVPLWAAWENDRRAAARSGGGAAAIFIFLRQRVVICLHLRYTQFTTQLHILTTWVQTGIVVSLFSV</sequence>